<name>A0ABP6C9C5_9ACTN</name>
<evidence type="ECO:0000256" key="2">
    <source>
        <dbReference type="ARBA" id="ARBA00022475"/>
    </source>
</evidence>
<feature type="transmembrane region" description="Helical" evidence="7">
    <location>
        <begin position="55"/>
        <end position="76"/>
    </location>
</feature>
<keyword evidence="3 7" id="KW-0812">Transmembrane</keyword>
<dbReference type="PANTHER" id="PTHR30086:SF20">
    <property type="entry name" value="ARGININE EXPORTER PROTEIN ARGO-RELATED"/>
    <property type="match status" value="1"/>
</dbReference>
<evidence type="ECO:0000313" key="9">
    <source>
        <dbReference type="Proteomes" id="UP001501447"/>
    </source>
</evidence>
<keyword evidence="2" id="KW-1003">Cell membrane</keyword>
<feature type="transmembrane region" description="Helical" evidence="7">
    <location>
        <begin position="14"/>
        <end position="34"/>
    </location>
</feature>
<dbReference type="InterPro" id="IPR001123">
    <property type="entry name" value="LeuE-type"/>
</dbReference>
<evidence type="ECO:0000256" key="3">
    <source>
        <dbReference type="ARBA" id="ARBA00022692"/>
    </source>
</evidence>
<sequence length="450" mass="46866">MEIELTEAARAPEWGAFLPAALLLAATPGANQLLTLRNGLRHGPAPAISASVGRFRAFALMVAAVAAGLGAVLTASEVAFGIVKWCGVVYLLWLGGRTLFAAVRGMRGGGGPAPSRPAPSAPGAPGTTPSDPAPPRPASPDLAPPRPASPDPAPPRPASPDLAPPRTVSPDAARPRTVSPDAARPRTVSPDAARPRTAGPQHGLGTDAPSVPRADGRASPESSRLPASPRVVPPRTPWTLARQEFLVAASNPKALLLFTVFLPQSLAPEAAHVTVPLLALGGAYIAIEFCCARGYAALGGRLRASAWANAPRAPLKRSPGPRCWPSAAGWPRNTAGPWPAPPSPHPKADFASALPWAKVVVVASGCSAAWQRASFGTKRSWVQIPPPRQRKHQVRPGSERSEPGLICIVSLFWEPFGSQLGVIFGIRLPGWLPRKGIPPPPSAMYASRPE</sequence>
<keyword evidence="9" id="KW-1185">Reference proteome</keyword>
<evidence type="ECO:0000256" key="6">
    <source>
        <dbReference type="SAM" id="MobiDB-lite"/>
    </source>
</evidence>
<evidence type="ECO:0000313" key="8">
    <source>
        <dbReference type="EMBL" id="GAA2605757.1"/>
    </source>
</evidence>
<feature type="transmembrane region" description="Helical" evidence="7">
    <location>
        <begin position="82"/>
        <end position="100"/>
    </location>
</feature>
<comment type="subcellular location">
    <subcellularLocation>
        <location evidence="1">Cell membrane</location>
        <topology evidence="1">Multi-pass membrane protein</topology>
    </subcellularLocation>
</comment>
<reference evidence="9" key="1">
    <citation type="journal article" date="2019" name="Int. J. Syst. Evol. Microbiol.">
        <title>The Global Catalogue of Microorganisms (GCM) 10K type strain sequencing project: providing services to taxonomists for standard genome sequencing and annotation.</title>
        <authorList>
            <consortium name="The Broad Institute Genomics Platform"/>
            <consortium name="The Broad Institute Genome Sequencing Center for Infectious Disease"/>
            <person name="Wu L."/>
            <person name="Ma J."/>
        </authorList>
    </citation>
    <scope>NUCLEOTIDE SEQUENCE [LARGE SCALE GENOMIC DNA]</scope>
    <source>
        <strain evidence="9">JCM 16373</strain>
    </source>
</reference>
<evidence type="ECO:0000256" key="7">
    <source>
        <dbReference type="SAM" id="Phobius"/>
    </source>
</evidence>
<organism evidence="8 9">
    <name type="scientific">Streptomyces axinellae</name>
    <dbReference type="NCBI Taxonomy" id="552788"/>
    <lineage>
        <taxon>Bacteria</taxon>
        <taxon>Bacillati</taxon>
        <taxon>Actinomycetota</taxon>
        <taxon>Actinomycetes</taxon>
        <taxon>Kitasatosporales</taxon>
        <taxon>Streptomycetaceae</taxon>
        <taxon>Streptomyces</taxon>
    </lineage>
</organism>
<dbReference type="EMBL" id="BAAARJ010000005">
    <property type="protein sequence ID" value="GAA2605757.1"/>
    <property type="molecule type" value="Genomic_DNA"/>
</dbReference>
<evidence type="ECO:0000256" key="4">
    <source>
        <dbReference type="ARBA" id="ARBA00022989"/>
    </source>
</evidence>
<keyword evidence="4 7" id="KW-1133">Transmembrane helix</keyword>
<evidence type="ECO:0000256" key="5">
    <source>
        <dbReference type="ARBA" id="ARBA00023136"/>
    </source>
</evidence>
<comment type="caution">
    <text evidence="8">The sequence shown here is derived from an EMBL/GenBank/DDBJ whole genome shotgun (WGS) entry which is preliminary data.</text>
</comment>
<gene>
    <name evidence="8" type="ORF">GCM10009863_19110</name>
</gene>
<feature type="region of interest" description="Disordered" evidence="6">
    <location>
        <begin position="107"/>
        <end position="235"/>
    </location>
</feature>
<dbReference type="PANTHER" id="PTHR30086">
    <property type="entry name" value="ARGININE EXPORTER PROTEIN ARGO"/>
    <property type="match status" value="1"/>
</dbReference>
<feature type="compositionally biased region" description="Pro residues" evidence="6">
    <location>
        <begin position="131"/>
        <end position="158"/>
    </location>
</feature>
<proteinExistence type="predicted"/>
<dbReference type="Pfam" id="PF01810">
    <property type="entry name" value="LysE"/>
    <property type="match status" value="1"/>
</dbReference>
<dbReference type="Proteomes" id="UP001501447">
    <property type="component" value="Unassembled WGS sequence"/>
</dbReference>
<evidence type="ECO:0000256" key="1">
    <source>
        <dbReference type="ARBA" id="ARBA00004651"/>
    </source>
</evidence>
<keyword evidence="5 7" id="KW-0472">Membrane</keyword>
<accession>A0ABP6C9C5</accession>
<protein>
    <submittedName>
        <fullName evidence="8">Uncharacterized protein</fullName>
    </submittedName>
</protein>